<accession>A0A6L2KV18</accession>
<evidence type="ECO:0000259" key="2">
    <source>
        <dbReference type="Pfam" id="PF13976"/>
    </source>
</evidence>
<evidence type="ECO:0000256" key="1">
    <source>
        <dbReference type="SAM" id="MobiDB-lite"/>
    </source>
</evidence>
<dbReference type="EMBL" id="BKCJ010002928">
    <property type="protein sequence ID" value="GEU51855.1"/>
    <property type="molecule type" value="Genomic_DNA"/>
</dbReference>
<comment type="caution">
    <text evidence="3">The sequence shown here is derived from an EMBL/GenBank/DDBJ whole genome shotgun (WGS) entry which is preliminary data.</text>
</comment>
<dbReference type="GO" id="GO:0008270">
    <property type="term" value="F:zinc ion binding"/>
    <property type="evidence" value="ECO:0007669"/>
    <property type="project" value="InterPro"/>
</dbReference>
<name>A0A6L2KV18_TANCI</name>
<feature type="region of interest" description="Disordered" evidence="1">
    <location>
        <begin position="170"/>
        <end position="192"/>
    </location>
</feature>
<dbReference type="SUPFAM" id="SSF57756">
    <property type="entry name" value="Retrovirus zinc finger-like domains"/>
    <property type="match status" value="1"/>
</dbReference>
<dbReference type="Gene3D" id="4.10.60.10">
    <property type="entry name" value="Zinc finger, CCHC-type"/>
    <property type="match status" value="1"/>
</dbReference>
<feature type="region of interest" description="Disordered" evidence="1">
    <location>
        <begin position="254"/>
        <end position="288"/>
    </location>
</feature>
<dbReference type="GO" id="GO:0003676">
    <property type="term" value="F:nucleic acid binding"/>
    <property type="evidence" value="ECO:0007669"/>
    <property type="project" value="InterPro"/>
</dbReference>
<dbReference type="InterPro" id="IPR036875">
    <property type="entry name" value="Znf_CCHC_sf"/>
</dbReference>
<dbReference type="InterPro" id="IPR025724">
    <property type="entry name" value="GAG-pre-integrase_dom"/>
</dbReference>
<feature type="compositionally biased region" description="Basic and acidic residues" evidence="1">
    <location>
        <begin position="170"/>
        <end position="182"/>
    </location>
</feature>
<dbReference type="Pfam" id="PF13976">
    <property type="entry name" value="gag_pre-integrs"/>
    <property type="match status" value="1"/>
</dbReference>
<protein>
    <submittedName>
        <fullName evidence="3">Ribonuclease H-like domain-containing protein</fullName>
    </submittedName>
</protein>
<feature type="domain" description="GAG-pre-integrase" evidence="2">
    <location>
        <begin position="496"/>
        <end position="568"/>
    </location>
</feature>
<reference evidence="3" key="1">
    <citation type="journal article" date="2019" name="Sci. Rep.">
        <title>Draft genome of Tanacetum cinerariifolium, the natural source of mosquito coil.</title>
        <authorList>
            <person name="Yamashiro T."/>
            <person name="Shiraishi A."/>
            <person name="Satake H."/>
            <person name="Nakayama K."/>
        </authorList>
    </citation>
    <scope>NUCLEOTIDE SEQUENCE</scope>
</reference>
<organism evidence="3">
    <name type="scientific">Tanacetum cinerariifolium</name>
    <name type="common">Dalmatian daisy</name>
    <name type="synonym">Chrysanthemum cinerariifolium</name>
    <dbReference type="NCBI Taxonomy" id="118510"/>
    <lineage>
        <taxon>Eukaryota</taxon>
        <taxon>Viridiplantae</taxon>
        <taxon>Streptophyta</taxon>
        <taxon>Embryophyta</taxon>
        <taxon>Tracheophyta</taxon>
        <taxon>Spermatophyta</taxon>
        <taxon>Magnoliopsida</taxon>
        <taxon>eudicotyledons</taxon>
        <taxon>Gunneridae</taxon>
        <taxon>Pentapetalae</taxon>
        <taxon>asterids</taxon>
        <taxon>campanulids</taxon>
        <taxon>Asterales</taxon>
        <taxon>Asteraceae</taxon>
        <taxon>Asteroideae</taxon>
        <taxon>Anthemideae</taxon>
        <taxon>Anthemidinae</taxon>
        <taxon>Tanacetum</taxon>
    </lineage>
</organism>
<sequence length="622" mass="70766">MSTTTYLLTSDKQISGVEVDYFFDRIEIFSFVDEVFDSEYVQVQKLISKLEILGESLTQEDINLKFLRSLSSEWRTHTLIWRNKADFGRPNTNESVSVAPSFTAASTKVLVSALPNVDNLSDAFIYSFFSSQSNSPQNLGANGTTSIGFDMSKVECYNFYRRGHFARECRSPKNTRNKDTQRRSVPVESSTSNALNGNVLEEDIRLLKLDVMLRDNALVELRKKFEGAEKERDESMLTLEKVFDCVEFSNSESDVSVPTSPVHDRPSVNPVEHPTQAENHRKDIPKSRVHKHSWNKKVCFVCKSVNHLIKDYDYYKKQMAQKPVWNRAMRINHHNSTRMTYSHSKKHVVPTTVLTRSRLFPLNAARPVTIVVPQTNMKHQRPFKHVVNKPHLPIRRPINHRPSPKTSNFHQKVTIVKAKQGNPQQALKDKGVIDSSCSRHMTGNISYLSDFEEINEGYVAFGGISKGDTEYVVLDADFKLPDENHMLLRVPKENNMYNVDLKNIVPSGDLTCLFAKATLDKSNLWHRRLGYINFKTMNKLVKGNLVRGLPSKVFENNHACVACKKGKQHRASCKTKPVSSVSQPYNKPFGVDAAKELEEKHQVFNAAGEELCAAKEKLMLLA</sequence>
<evidence type="ECO:0000313" key="3">
    <source>
        <dbReference type="EMBL" id="GEU51855.1"/>
    </source>
</evidence>
<dbReference type="AlphaFoldDB" id="A0A6L2KV18"/>
<proteinExistence type="predicted"/>
<gene>
    <name evidence="3" type="ORF">Tci_023833</name>
</gene>